<protein>
    <submittedName>
        <fullName evidence="1">Uncharacterized protein</fullName>
    </submittedName>
</protein>
<proteinExistence type="predicted"/>
<sequence>MEQLHHNSIFKCYTLGRPLNSTALRQPAVPSLHGFFSQLCQFVLTPHR</sequence>
<evidence type="ECO:0000313" key="1">
    <source>
        <dbReference type="EMBL" id="JAH39645.1"/>
    </source>
</evidence>
<dbReference type="EMBL" id="GBXM01068932">
    <property type="protein sequence ID" value="JAH39645.1"/>
    <property type="molecule type" value="Transcribed_RNA"/>
</dbReference>
<name>A0A0E9SG23_ANGAN</name>
<reference evidence="1" key="2">
    <citation type="journal article" date="2015" name="Fish Shellfish Immunol.">
        <title>Early steps in the European eel (Anguilla anguilla)-Vibrio vulnificus interaction in the gills: Role of the RtxA13 toxin.</title>
        <authorList>
            <person name="Callol A."/>
            <person name="Pajuelo D."/>
            <person name="Ebbesson L."/>
            <person name="Teles M."/>
            <person name="MacKenzie S."/>
            <person name="Amaro C."/>
        </authorList>
    </citation>
    <scope>NUCLEOTIDE SEQUENCE</scope>
</reference>
<accession>A0A0E9SG23</accession>
<reference evidence="1" key="1">
    <citation type="submission" date="2014-11" db="EMBL/GenBank/DDBJ databases">
        <authorList>
            <person name="Amaro Gonzalez C."/>
        </authorList>
    </citation>
    <scope>NUCLEOTIDE SEQUENCE</scope>
</reference>
<organism evidence="1">
    <name type="scientific">Anguilla anguilla</name>
    <name type="common">European freshwater eel</name>
    <name type="synonym">Muraena anguilla</name>
    <dbReference type="NCBI Taxonomy" id="7936"/>
    <lineage>
        <taxon>Eukaryota</taxon>
        <taxon>Metazoa</taxon>
        <taxon>Chordata</taxon>
        <taxon>Craniata</taxon>
        <taxon>Vertebrata</taxon>
        <taxon>Euteleostomi</taxon>
        <taxon>Actinopterygii</taxon>
        <taxon>Neopterygii</taxon>
        <taxon>Teleostei</taxon>
        <taxon>Anguilliformes</taxon>
        <taxon>Anguillidae</taxon>
        <taxon>Anguilla</taxon>
    </lineage>
</organism>
<dbReference type="EMBL" id="GBXM01084623">
    <property type="protein sequence ID" value="JAH23954.1"/>
    <property type="molecule type" value="Transcribed_RNA"/>
</dbReference>
<dbReference type="AlphaFoldDB" id="A0A0E9SG23"/>